<evidence type="ECO:0000313" key="2">
    <source>
        <dbReference type="EMBL" id="KAK4029880.1"/>
    </source>
</evidence>
<protein>
    <submittedName>
        <fullName evidence="2">Uncharacterized protein</fullName>
    </submittedName>
</protein>
<feature type="region of interest" description="Disordered" evidence="1">
    <location>
        <begin position="17"/>
        <end position="47"/>
    </location>
</feature>
<sequence length="95" mass="10643">MKIAFAFRLIMSFKRTNNKQKRPCSKDEENRRAAPSLEIHDDMHGGQVDGTIKDKSITFAKRAVANCASPNHLAGCLSNVLFLRESEETLARHTA</sequence>
<comment type="caution">
    <text evidence="2">The sequence shown here is derived from an EMBL/GenBank/DDBJ whole genome shotgun (WGS) entry which is preliminary data.</text>
</comment>
<dbReference type="Proteomes" id="UP001234178">
    <property type="component" value="Unassembled WGS sequence"/>
</dbReference>
<evidence type="ECO:0000256" key="1">
    <source>
        <dbReference type="SAM" id="MobiDB-lite"/>
    </source>
</evidence>
<gene>
    <name evidence="2" type="ORF">OUZ56_022838</name>
</gene>
<keyword evidence="3" id="KW-1185">Reference proteome</keyword>
<name>A0ABR0AXR4_9CRUS</name>
<accession>A0ABR0AXR4</accession>
<proteinExistence type="predicted"/>
<evidence type="ECO:0000313" key="3">
    <source>
        <dbReference type="Proteomes" id="UP001234178"/>
    </source>
</evidence>
<organism evidence="2 3">
    <name type="scientific">Daphnia magna</name>
    <dbReference type="NCBI Taxonomy" id="35525"/>
    <lineage>
        <taxon>Eukaryota</taxon>
        <taxon>Metazoa</taxon>
        <taxon>Ecdysozoa</taxon>
        <taxon>Arthropoda</taxon>
        <taxon>Crustacea</taxon>
        <taxon>Branchiopoda</taxon>
        <taxon>Diplostraca</taxon>
        <taxon>Cladocera</taxon>
        <taxon>Anomopoda</taxon>
        <taxon>Daphniidae</taxon>
        <taxon>Daphnia</taxon>
    </lineage>
</organism>
<dbReference type="EMBL" id="JAOYFB010000039">
    <property type="protein sequence ID" value="KAK4029880.1"/>
    <property type="molecule type" value="Genomic_DNA"/>
</dbReference>
<reference evidence="2 3" key="1">
    <citation type="journal article" date="2023" name="Nucleic Acids Res.">
        <title>The hologenome of Daphnia magna reveals possible DNA methylation and microbiome-mediated evolution of the host genome.</title>
        <authorList>
            <person name="Chaturvedi A."/>
            <person name="Li X."/>
            <person name="Dhandapani V."/>
            <person name="Marshall H."/>
            <person name="Kissane S."/>
            <person name="Cuenca-Cambronero M."/>
            <person name="Asole G."/>
            <person name="Calvet F."/>
            <person name="Ruiz-Romero M."/>
            <person name="Marangio P."/>
            <person name="Guigo R."/>
            <person name="Rago D."/>
            <person name="Mirbahai L."/>
            <person name="Eastwood N."/>
            <person name="Colbourne J.K."/>
            <person name="Zhou J."/>
            <person name="Mallon E."/>
            <person name="Orsini L."/>
        </authorList>
    </citation>
    <scope>NUCLEOTIDE SEQUENCE [LARGE SCALE GENOMIC DNA]</scope>
    <source>
        <strain evidence="2">LRV0_1</strain>
    </source>
</reference>
<feature type="compositionally biased region" description="Basic and acidic residues" evidence="1">
    <location>
        <begin position="24"/>
        <end position="44"/>
    </location>
</feature>